<accession>A0ABS4XCL6</accession>
<dbReference type="Pfam" id="PF05899">
    <property type="entry name" value="Cupin_3"/>
    <property type="match status" value="1"/>
</dbReference>
<reference evidence="2 3" key="1">
    <citation type="submission" date="2021-03" db="EMBL/GenBank/DDBJ databases">
        <title>Sequencing the genomes of 1000 actinobacteria strains.</title>
        <authorList>
            <person name="Klenk H.-P."/>
        </authorList>
    </citation>
    <scope>NUCLEOTIDE SEQUENCE [LARGE SCALE GENOMIC DNA]</scope>
    <source>
        <strain evidence="2 3">DSM 15797</strain>
    </source>
</reference>
<protein>
    <submittedName>
        <fullName evidence="2">Cupin superfamily protein</fullName>
    </submittedName>
</protein>
<dbReference type="EMBL" id="JAGIOF010000001">
    <property type="protein sequence ID" value="MBP2386021.1"/>
    <property type="molecule type" value="Genomic_DNA"/>
</dbReference>
<dbReference type="Gene3D" id="2.60.120.10">
    <property type="entry name" value="Jelly Rolls"/>
    <property type="match status" value="1"/>
</dbReference>
<comment type="caution">
    <text evidence="2">The sequence shown here is derived from an EMBL/GenBank/DDBJ whole genome shotgun (WGS) entry which is preliminary data.</text>
</comment>
<dbReference type="InterPro" id="IPR008579">
    <property type="entry name" value="UGlyAH_Cupin_dom"/>
</dbReference>
<organism evidence="2 3">
    <name type="scientific">Paeniglutamicibacter kerguelensis</name>
    <dbReference type="NCBI Taxonomy" id="254788"/>
    <lineage>
        <taxon>Bacteria</taxon>
        <taxon>Bacillati</taxon>
        <taxon>Actinomycetota</taxon>
        <taxon>Actinomycetes</taxon>
        <taxon>Micrococcales</taxon>
        <taxon>Micrococcaceae</taxon>
        <taxon>Paeniglutamicibacter</taxon>
    </lineage>
</organism>
<feature type="domain" description="(S)-ureidoglycine aminohydrolase cupin" evidence="1">
    <location>
        <begin position="55"/>
        <end position="111"/>
    </location>
</feature>
<evidence type="ECO:0000313" key="2">
    <source>
        <dbReference type="EMBL" id="MBP2386021.1"/>
    </source>
</evidence>
<name>A0ABS4XCL6_9MICC</name>
<evidence type="ECO:0000259" key="1">
    <source>
        <dbReference type="Pfam" id="PF05899"/>
    </source>
</evidence>
<dbReference type="InterPro" id="IPR011051">
    <property type="entry name" value="RmlC_Cupin_sf"/>
</dbReference>
<dbReference type="SUPFAM" id="SSF51182">
    <property type="entry name" value="RmlC-like cupins"/>
    <property type="match status" value="1"/>
</dbReference>
<dbReference type="Proteomes" id="UP001296993">
    <property type="component" value="Unassembled WGS sequence"/>
</dbReference>
<dbReference type="RefSeq" id="WP_209996992.1">
    <property type="nucleotide sequence ID" value="NZ_BAAAJY010000003.1"/>
</dbReference>
<gene>
    <name evidence="2" type="ORF">JOF47_001532</name>
</gene>
<dbReference type="InterPro" id="IPR014710">
    <property type="entry name" value="RmlC-like_jellyroll"/>
</dbReference>
<keyword evidence="3" id="KW-1185">Reference proteome</keyword>
<evidence type="ECO:0000313" key="3">
    <source>
        <dbReference type="Proteomes" id="UP001296993"/>
    </source>
</evidence>
<proteinExistence type="predicted"/>
<sequence>MANTTEYRSSTVAAGSWEPLILEGRETGEVHWLRGEGEAAPVAGLWRIGPDNGAEFPYYVHGSDTFHVIEGEAELETPDGERIKLVPGGIYSFPDGFTATWRTRSPFVKFFVMA</sequence>